<dbReference type="CDD" id="cd00085">
    <property type="entry name" value="HNHc"/>
    <property type="match status" value="1"/>
</dbReference>
<dbReference type="PANTHER" id="PTHR41286">
    <property type="entry name" value="HNH NUCLEASE YAJD-RELATED"/>
    <property type="match status" value="1"/>
</dbReference>
<dbReference type="PANTHER" id="PTHR41286:SF1">
    <property type="entry name" value="HNH NUCLEASE YAJD-RELATED"/>
    <property type="match status" value="1"/>
</dbReference>
<dbReference type="Proteomes" id="UP000075531">
    <property type="component" value="Unassembled WGS sequence"/>
</dbReference>
<comment type="similarity">
    <text evidence="3">Belongs to the HNH nuclease family.</text>
</comment>
<dbReference type="InterPro" id="IPR002711">
    <property type="entry name" value="HNH"/>
</dbReference>
<dbReference type="RefSeq" id="WP_066821287.1">
    <property type="nucleotide sequence ID" value="NZ_LTBA01000001.1"/>
</dbReference>
<keyword evidence="2" id="KW-0378">Hydrolase</keyword>
<accession>A0A151B7R0</accession>
<keyword evidence="7" id="KW-1185">Reference proteome</keyword>
<dbReference type="EMBL" id="LTBA01000001">
    <property type="protein sequence ID" value="KYH35843.1"/>
    <property type="molecule type" value="Genomic_DNA"/>
</dbReference>
<evidence type="ECO:0000313" key="6">
    <source>
        <dbReference type="EMBL" id="KYH35843.1"/>
    </source>
</evidence>
<evidence type="ECO:0000256" key="2">
    <source>
        <dbReference type="ARBA" id="ARBA00022801"/>
    </source>
</evidence>
<dbReference type="SMART" id="SM00507">
    <property type="entry name" value="HNHc"/>
    <property type="match status" value="1"/>
</dbReference>
<name>A0A151B7R0_9CLOT</name>
<dbReference type="AlphaFoldDB" id="A0A151B7R0"/>
<evidence type="ECO:0000256" key="4">
    <source>
        <dbReference type="ARBA" id="ARBA00040194"/>
    </source>
</evidence>
<dbReference type="GO" id="GO:0016787">
    <property type="term" value="F:hydrolase activity"/>
    <property type="evidence" value="ECO:0007669"/>
    <property type="project" value="UniProtKB-KW"/>
</dbReference>
<dbReference type="GO" id="GO:0004519">
    <property type="term" value="F:endonuclease activity"/>
    <property type="evidence" value="ECO:0007669"/>
    <property type="project" value="UniProtKB-KW"/>
</dbReference>
<dbReference type="Gene3D" id="1.10.30.50">
    <property type="match status" value="1"/>
</dbReference>
<dbReference type="InterPro" id="IPR003615">
    <property type="entry name" value="HNH_nuc"/>
</dbReference>
<gene>
    <name evidence="6" type="ORF">CLTEP_02360</name>
</gene>
<keyword evidence="6" id="KW-0255">Endonuclease</keyword>
<evidence type="ECO:0000313" key="7">
    <source>
        <dbReference type="Proteomes" id="UP000075531"/>
    </source>
</evidence>
<dbReference type="Pfam" id="PF01844">
    <property type="entry name" value="HNH"/>
    <property type="match status" value="1"/>
</dbReference>
<dbReference type="STRING" id="1121338.CLTEP_02360"/>
<dbReference type="OrthoDB" id="9811997at2"/>
<dbReference type="GO" id="GO:0003676">
    <property type="term" value="F:nucleic acid binding"/>
    <property type="evidence" value="ECO:0007669"/>
    <property type="project" value="InterPro"/>
</dbReference>
<evidence type="ECO:0000256" key="1">
    <source>
        <dbReference type="ARBA" id="ARBA00022722"/>
    </source>
</evidence>
<protein>
    <recommendedName>
        <fullName evidence="4">Putative HNH nuclease YajD</fullName>
    </recommendedName>
</protein>
<dbReference type="GO" id="GO:0005829">
    <property type="term" value="C:cytosol"/>
    <property type="evidence" value="ECO:0007669"/>
    <property type="project" value="TreeGrafter"/>
</dbReference>
<reference evidence="6 7" key="1">
    <citation type="submission" date="2016-02" db="EMBL/GenBank/DDBJ databases">
        <title>Genome sequence of Clostridium tepidiprofundi DSM 19306.</title>
        <authorList>
            <person name="Poehlein A."/>
            <person name="Daniel R."/>
        </authorList>
    </citation>
    <scope>NUCLEOTIDE SEQUENCE [LARGE SCALE GENOMIC DNA]</scope>
    <source>
        <strain evidence="6 7">DSM 19306</strain>
    </source>
</reference>
<proteinExistence type="inferred from homology"/>
<evidence type="ECO:0000256" key="3">
    <source>
        <dbReference type="ARBA" id="ARBA00038412"/>
    </source>
</evidence>
<keyword evidence="1" id="KW-0540">Nuclease</keyword>
<comment type="caution">
    <text evidence="6">The sequence shown here is derived from an EMBL/GenBank/DDBJ whole genome shotgun (WGS) entry which is preliminary data.</text>
</comment>
<evidence type="ECO:0000259" key="5">
    <source>
        <dbReference type="SMART" id="SM00507"/>
    </source>
</evidence>
<dbReference type="PATRIC" id="fig|1121338.3.peg.240"/>
<sequence length="137" mass="16636">MTLKKTCPMCGKVIDYNQKYCEECEKKYEQEKTEKNRYYDKYYRDKEGIEFYNSKEWNRVKKMVKTRDHGLCRLCLMNDKINFVDVVHHIVERKENKELALDPDNCICLCNSCHNYVHAKYKKSKREMQEILRKAMG</sequence>
<feature type="domain" description="HNH nuclease" evidence="5">
    <location>
        <begin position="59"/>
        <end position="115"/>
    </location>
</feature>
<dbReference type="GO" id="GO:0008270">
    <property type="term" value="F:zinc ion binding"/>
    <property type="evidence" value="ECO:0007669"/>
    <property type="project" value="InterPro"/>
</dbReference>
<organism evidence="6 7">
    <name type="scientific">Clostridium tepidiprofundi DSM 19306</name>
    <dbReference type="NCBI Taxonomy" id="1121338"/>
    <lineage>
        <taxon>Bacteria</taxon>
        <taxon>Bacillati</taxon>
        <taxon>Bacillota</taxon>
        <taxon>Clostridia</taxon>
        <taxon>Eubacteriales</taxon>
        <taxon>Clostridiaceae</taxon>
        <taxon>Clostridium</taxon>
    </lineage>
</organism>